<gene>
    <name evidence="3" type="primary">ureF</name>
    <name evidence="4" type="ORF">FG383_00500</name>
</gene>
<accession>A0A544TMX8</accession>
<evidence type="ECO:0000256" key="3">
    <source>
        <dbReference type="HAMAP-Rule" id="MF_01385"/>
    </source>
</evidence>
<organism evidence="4 5">
    <name type="scientific">Psychrobacillus soli</name>
    <dbReference type="NCBI Taxonomy" id="1543965"/>
    <lineage>
        <taxon>Bacteria</taxon>
        <taxon>Bacillati</taxon>
        <taxon>Bacillota</taxon>
        <taxon>Bacilli</taxon>
        <taxon>Bacillales</taxon>
        <taxon>Bacillaceae</taxon>
        <taxon>Psychrobacillus</taxon>
    </lineage>
</organism>
<comment type="subcellular location">
    <subcellularLocation>
        <location evidence="3">Cytoplasm</location>
    </subcellularLocation>
</comment>
<reference evidence="4 5" key="1">
    <citation type="submission" date="2019-05" db="EMBL/GenBank/DDBJ databases">
        <title>Psychrobacillus vulpis sp. nov., a new species isolated from feces of a red fox that inhabits in The Tablas de Daimiel Natural Park, Albacete, Spain.</title>
        <authorList>
            <person name="Rodriguez M."/>
            <person name="Reina J.C."/>
            <person name="Bejar V."/>
            <person name="Llamas I."/>
        </authorList>
    </citation>
    <scope>NUCLEOTIDE SEQUENCE [LARGE SCALE GENOMIC DNA]</scope>
    <source>
        <strain evidence="4 5">NHI-2</strain>
    </source>
</reference>
<evidence type="ECO:0000256" key="1">
    <source>
        <dbReference type="ARBA" id="ARBA00022988"/>
    </source>
</evidence>
<dbReference type="HAMAP" id="MF_01385">
    <property type="entry name" value="UreF"/>
    <property type="match status" value="1"/>
</dbReference>
<evidence type="ECO:0000313" key="5">
    <source>
        <dbReference type="Proteomes" id="UP000318937"/>
    </source>
</evidence>
<dbReference type="GO" id="GO:0005737">
    <property type="term" value="C:cytoplasm"/>
    <property type="evidence" value="ECO:0007669"/>
    <property type="project" value="UniProtKB-SubCell"/>
</dbReference>
<dbReference type="Gene3D" id="1.10.4190.10">
    <property type="entry name" value="Urease accessory protein UreF"/>
    <property type="match status" value="1"/>
</dbReference>
<evidence type="ECO:0000313" key="4">
    <source>
        <dbReference type="EMBL" id="TQR18799.1"/>
    </source>
</evidence>
<name>A0A544TMX8_9BACI</name>
<comment type="function">
    <text evidence="3">Required for maturation of urease via the functional incorporation of the urease nickel metallocenter.</text>
</comment>
<comment type="caution">
    <text evidence="4">The sequence shown here is derived from an EMBL/GenBank/DDBJ whole genome shotgun (WGS) entry which is preliminary data.</text>
</comment>
<dbReference type="GO" id="GO:0016151">
    <property type="term" value="F:nickel cation binding"/>
    <property type="evidence" value="ECO:0007669"/>
    <property type="project" value="UniProtKB-UniRule"/>
</dbReference>
<protein>
    <recommendedName>
        <fullName evidence="3">Urease accessory protein UreF</fullName>
    </recommendedName>
</protein>
<dbReference type="AlphaFoldDB" id="A0A544TMX8"/>
<keyword evidence="5" id="KW-1185">Reference proteome</keyword>
<keyword evidence="3" id="KW-0963">Cytoplasm</keyword>
<comment type="similarity">
    <text evidence="3">Belongs to the UreF family.</text>
</comment>
<dbReference type="Pfam" id="PF01730">
    <property type="entry name" value="UreF"/>
    <property type="match status" value="1"/>
</dbReference>
<dbReference type="PIRSF" id="PIRSF009467">
    <property type="entry name" value="Ureas_acces_UreF"/>
    <property type="match status" value="1"/>
</dbReference>
<dbReference type="InterPro" id="IPR002639">
    <property type="entry name" value="UreF"/>
</dbReference>
<evidence type="ECO:0000256" key="2">
    <source>
        <dbReference type="ARBA" id="ARBA00023186"/>
    </source>
</evidence>
<proteinExistence type="inferred from homology"/>
<dbReference type="PANTHER" id="PTHR33620:SF1">
    <property type="entry name" value="UREASE ACCESSORY PROTEIN F"/>
    <property type="match status" value="1"/>
</dbReference>
<comment type="subunit">
    <text evidence="3">UreD, UreF and UreG form a complex that acts as a GTP-hydrolysis-dependent molecular chaperone, activating the urease apoprotein by helping to assemble the nickel containing metallocenter of UreC. The UreE protein probably delivers the nickel.</text>
</comment>
<dbReference type="RefSeq" id="WP_142604884.1">
    <property type="nucleotide sequence ID" value="NZ_VDGG01000001.1"/>
</dbReference>
<keyword evidence="2 3" id="KW-0143">Chaperone</keyword>
<dbReference type="InterPro" id="IPR038277">
    <property type="entry name" value="UreF_sf"/>
</dbReference>
<dbReference type="OrthoDB" id="9798772at2"/>
<dbReference type="PANTHER" id="PTHR33620">
    <property type="entry name" value="UREASE ACCESSORY PROTEIN F"/>
    <property type="match status" value="1"/>
</dbReference>
<keyword evidence="1 3" id="KW-0996">Nickel insertion</keyword>
<dbReference type="EMBL" id="VDGG01000001">
    <property type="protein sequence ID" value="TQR18799.1"/>
    <property type="molecule type" value="Genomic_DNA"/>
</dbReference>
<sequence>MTNYLLSLFQLCDSNLPTGGFSHSFGLETYIQENKVHDKSSFSKWLKMYLDEQLVYSDGLASRLVYEALATDDLEKIWELDRRITVQNLARETREGTNKMGERMLTLGLDLYPSPLLQTYRQRVTEGVSFAHPAIVFSIIAFQLEVPQNLGISAFLYSSISGLVQNAVRGIPLGQTAGQQLLREFQTYIEEATNKIALLDEDDFGAVAPGLEISQMKHERVNIRIFMS</sequence>
<dbReference type="Proteomes" id="UP000318937">
    <property type="component" value="Unassembled WGS sequence"/>
</dbReference>